<keyword evidence="2" id="KW-1185">Reference proteome</keyword>
<proteinExistence type="predicted"/>
<protein>
    <submittedName>
        <fullName evidence="1">Uncharacterized protein</fullName>
    </submittedName>
</protein>
<name>A0A8S2A6P5_ARAAE</name>
<gene>
    <name evidence="1" type="ORF">AARE701A_LOCUS9845</name>
</gene>
<sequence>MALIQHALVSGTSAVRLSFSSSVSPPSSSPPPSRVSLQFQSEKKTCYRRMICRGMVQDAVQGIPSVYAREIERLSAKESLILAFNDSGGFEALVTGKITDVQRLIGKTEDDILVLTYKLYHQDQKTKFSLEHVWRIFKTDHKWCNWCETKIKPVNKKAKLSEVEEESVQRPIGVKAAKALAKSKGKGKSQVFVVGSVAELHGLWKVKKKDFAVKERLSKHKLFDSILGRSDDLSDMEISLKNTLIKEYLFGSNEFVFENEYSGL</sequence>
<evidence type="ECO:0000313" key="1">
    <source>
        <dbReference type="EMBL" id="CAE6014800.1"/>
    </source>
</evidence>
<evidence type="ECO:0000313" key="2">
    <source>
        <dbReference type="Proteomes" id="UP000682877"/>
    </source>
</evidence>
<accession>A0A8S2A6P5</accession>
<dbReference type="AlphaFoldDB" id="A0A8S2A6P5"/>
<organism evidence="1 2">
    <name type="scientific">Arabidopsis arenosa</name>
    <name type="common">Sand rock-cress</name>
    <name type="synonym">Cardaminopsis arenosa</name>
    <dbReference type="NCBI Taxonomy" id="38785"/>
    <lineage>
        <taxon>Eukaryota</taxon>
        <taxon>Viridiplantae</taxon>
        <taxon>Streptophyta</taxon>
        <taxon>Embryophyta</taxon>
        <taxon>Tracheophyta</taxon>
        <taxon>Spermatophyta</taxon>
        <taxon>Magnoliopsida</taxon>
        <taxon>eudicotyledons</taxon>
        <taxon>Gunneridae</taxon>
        <taxon>Pentapetalae</taxon>
        <taxon>rosids</taxon>
        <taxon>malvids</taxon>
        <taxon>Brassicales</taxon>
        <taxon>Brassicaceae</taxon>
        <taxon>Camelineae</taxon>
        <taxon>Arabidopsis</taxon>
    </lineage>
</organism>
<dbReference type="PANTHER" id="PTHR45023:SF4">
    <property type="entry name" value="GLYCINE-RICH PROTEIN-RELATED"/>
    <property type="match status" value="1"/>
</dbReference>
<reference evidence="1" key="1">
    <citation type="submission" date="2021-01" db="EMBL/GenBank/DDBJ databases">
        <authorList>
            <person name="Bezrukov I."/>
        </authorList>
    </citation>
    <scope>NUCLEOTIDE SEQUENCE</scope>
</reference>
<dbReference type="EMBL" id="LR999454">
    <property type="protein sequence ID" value="CAE6014800.1"/>
    <property type="molecule type" value="Genomic_DNA"/>
</dbReference>
<dbReference type="PANTHER" id="PTHR45023">
    <property type="match status" value="1"/>
</dbReference>
<dbReference type="Proteomes" id="UP000682877">
    <property type="component" value="Chromosome 4"/>
</dbReference>